<dbReference type="EMBL" id="CP034348">
    <property type="protein sequence ID" value="QGX98330.1"/>
    <property type="molecule type" value="Genomic_DNA"/>
</dbReference>
<feature type="signal peptide" evidence="1">
    <location>
        <begin position="1"/>
        <end position="28"/>
    </location>
</feature>
<accession>A0A6I6IMJ6</accession>
<gene>
    <name evidence="2" type="ORF">EI983_08555</name>
</gene>
<evidence type="ECO:0008006" key="4">
    <source>
        <dbReference type="Google" id="ProtNLM"/>
    </source>
</evidence>
<keyword evidence="1" id="KW-0732">Signal</keyword>
<dbReference type="RefSeq" id="WP_157706963.1">
    <property type="nucleotide sequence ID" value="NZ_CP034348.1"/>
</dbReference>
<keyword evidence="3" id="KW-1185">Reference proteome</keyword>
<dbReference type="KEGG" id="rom:EI983_08555"/>
<name>A0A6I6IMJ6_9RHOB</name>
<dbReference type="Proteomes" id="UP000428330">
    <property type="component" value="Chromosome"/>
</dbReference>
<reference evidence="3" key="1">
    <citation type="submission" date="2018-12" db="EMBL/GenBank/DDBJ databases">
        <title>Complete genome sequence of Roseovarius sp. MME-070.</title>
        <authorList>
            <person name="Nam Y.-D."/>
            <person name="Kang J."/>
            <person name="Chung W.-H."/>
            <person name="Park Y.S."/>
        </authorList>
    </citation>
    <scope>NUCLEOTIDE SEQUENCE [LARGE SCALE GENOMIC DNA]</scope>
    <source>
        <strain evidence="3">MME-070</strain>
    </source>
</reference>
<organism evidence="2 3">
    <name type="scientific">Roseovarius faecimaris</name>
    <dbReference type="NCBI Taxonomy" id="2494550"/>
    <lineage>
        <taxon>Bacteria</taxon>
        <taxon>Pseudomonadati</taxon>
        <taxon>Pseudomonadota</taxon>
        <taxon>Alphaproteobacteria</taxon>
        <taxon>Rhodobacterales</taxon>
        <taxon>Roseobacteraceae</taxon>
        <taxon>Roseovarius</taxon>
    </lineage>
</organism>
<sequence>MPLSICFRTVLFTPILCLSLLLPRSVHALEPGTVYATVQVIDTLLRDPAPDPSLSILKANRELLIAMHDRLDGIEEGIAKTLLEFELLPKTLLDSHLKAQSLALGNRITAIGENTLDAYVSHREDTRSFANDPQRLVLLEKDLRATLFTNINDINTLSRDLLKRSEAHGVHALTVIAAAYSELFLRIRFARDFQGSPSIVKSQARRYLDELAKMTDWQNENSLSGLIRKTDQKIMDQLEKSGGRGLSDCIETANGRRCEIFSTSPLVTTDLVAGQNDPVFDGLPDCADIEIDRFEYDGGITHPLQLQHQCLHDIKLTISLGGQINALGGIWCELGVEETYHEIILGLYRIPDDRNDERRGLCVSTVKRPSSGMPNCKVSFVKSDTTGSTFCIPRDMGELKRVTSLYDNRQFGTLQAALSDARMQVSHLQELLDLRDSLSDIERSARALIFALENVEKGNFDAISFADVVHAGDIDIERAVTDYVLLEIEEESEAYDAFVEHVAKRRESVARLVASQNEEIRTAFEDAAQASANNTFLEHLHLGAALYSWMYAIDREFRPDLGDFNLDDIVDELDTFAQNDTGRSPAEDAGMKRISQMIKVARFWSGFRNAAKQMEKMRHAEEAVRKTVPVNQVREFDAFAIGTEFCCFVPKGQGILSPNQRYLGTYRIGGGLDFDLTSVQPPQE</sequence>
<proteinExistence type="predicted"/>
<evidence type="ECO:0000256" key="1">
    <source>
        <dbReference type="SAM" id="SignalP"/>
    </source>
</evidence>
<evidence type="ECO:0000313" key="2">
    <source>
        <dbReference type="EMBL" id="QGX98330.1"/>
    </source>
</evidence>
<protein>
    <recommendedName>
        <fullName evidence="4">Secreted protein</fullName>
    </recommendedName>
</protein>
<dbReference type="AlphaFoldDB" id="A0A6I6IMJ6"/>
<evidence type="ECO:0000313" key="3">
    <source>
        <dbReference type="Proteomes" id="UP000428330"/>
    </source>
</evidence>
<feature type="chain" id="PRO_5026029869" description="Secreted protein" evidence="1">
    <location>
        <begin position="29"/>
        <end position="684"/>
    </location>
</feature>